<gene>
    <name evidence="2" type="ORF">GCM10010357_70240</name>
</gene>
<evidence type="ECO:0008006" key="4">
    <source>
        <dbReference type="Google" id="ProtNLM"/>
    </source>
</evidence>
<feature type="region of interest" description="Disordered" evidence="1">
    <location>
        <begin position="126"/>
        <end position="248"/>
    </location>
</feature>
<keyword evidence="3" id="KW-1185">Reference proteome</keyword>
<comment type="caution">
    <text evidence="2">The sequence shown here is derived from an EMBL/GenBank/DDBJ whole genome shotgun (WGS) entry which is preliminary data.</text>
</comment>
<evidence type="ECO:0000313" key="3">
    <source>
        <dbReference type="Proteomes" id="UP001500879"/>
    </source>
</evidence>
<proteinExistence type="predicted"/>
<accession>A0ABN0Z8L8</accession>
<reference evidence="2 3" key="1">
    <citation type="journal article" date="2019" name="Int. J. Syst. Evol. Microbiol.">
        <title>The Global Catalogue of Microorganisms (GCM) 10K type strain sequencing project: providing services to taxonomists for standard genome sequencing and annotation.</title>
        <authorList>
            <consortium name="The Broad Institute Genomics Platform"/>
            <consortium name="The Broad Institute Genome Sequencing Center for Infectious Disease"/>
            <person name="Wu L."/>
            <person name="Ma J."/>
        </authorList>
    </citation>
    <scope>NUCLEOTIDE SEQUENCE [LARGE SCALE GENOMIC DNA]</scope>
    <source>
        <strain evidence="2 3">JCM 4788</strain>
    </source>
</reference>
<evidence type="ECO:0000256" key="1">
    <source>
        <dbReference type="SAM" id="MobiDB-lite"/>
    </source>
</evidence>
<organism evidence="2 3">
    <name type="scientific">Streptomyces luteireticuli</name>
    <dbReference type="NCBI Taxonomy" id="173858"/>
    <lineage>
        <taxon>Bacteria</taxon>
        <taxon>Bacillati</taxon>
        <taxon>Actinomycetota</taxon>
        <taxon>Actinomycetes</taxon>
        <taxon>Kitasatosporales</taxon>
        <taxon>Streptomycetaceae</taxon>
        <taxon>Streptomyces</taxon>
    </lineage>
</organism>
<protein>
    <recommendedName>
        <fullName evidence="4">Phage or prophage related protein</fullName>
    </recommendedName>
</protein>
<evidence type="ECO:0000313" key="2">
    <source>
        <dbReference type="EMBL" id="GAA0438756.1"/>
    </source>
</evidence>
<name>A0ABN0Z8L8_9ACTN</name>
<feature type="compositionally biased region" description="Polar residues" evidence="1">
    <location>
        <begin position="168"/>
        <end position="181"/>
    </location>
</feature>
<dbReference type="EMBL" id="BAAABX010000091">
    <property type="protein sequence ID" value="GAA0438756.1"/>
    <property type="molecule type" value="Genomic_DNA"/>
</dbReference>
<dbReference type="RefSeq" id="WP_344033086.1">
    <property type="nucleotide sequence ID" value="NZ_BAAABX010000091.1"/>
</dbReference>
<sequence length="347" mass="37100">MARIRTIKPEAFVSESLAACTVTAERTFFGLLTQSDDHGRHRDHPAIIAGTLWPLRPEHTPLDVEDDLQQLASAGLICRYTGCDGRGYLHIVAWAKHQKIDRPSASRLPLCSAHDQEKRCGACKAECSQTPRPDHVSAPSVRVVEDSVDSPRVLDESSPNVRRVLASREQSSPPKTASSPTLAEVPPPSAGHPEAATSTADEKPTGQGTFDEDSSNPRRGLDEPSPSGSRILDPGSIPSGRTAPASSPVSAKALIGEYVAACVHRPPERVLGHLGRELNQLLGEGIATEHLRAALERLRAKGLSPSVLPSLVNEVMNATARQAPARAGGGYTPWMNPADDSAYEEVL</sequence>
<dbReference type="Proteomes" id="UP001500879">
    <property type="component" value="Unassembled WGS sequence"/>
</dbReference>